<comment type="caution">
    <text evidence="1">The sequence shown here is derived from an EMBL/GenBank/DDBJ whole genome shotgun (WGS) entry which is preliminary data.</text>
</comment>
<gene>
    <name evidence="1" type="ORF">LCGC14_1800910</name>
</gene>
<accession>A0A0F9JPC8</accession>
<sequence length="111" mass="12590">MIKISNGKNKEVLRNIFKKNNPNKEPINAKTGKLSKSYEEFLTKECRPHWASVLSKFGKLVPQIEAKEIKAVDALKQSRNKTILEEKCSLGIGGKIASNKKLWEAKYGIKF</sequence>
<protein>
    <submittedName>
        <fullName evidence="1">Uncharacterized protein</fullName>
    </submittedName>
</protein>
<evidence type="ECO:0000313" key="1">
    <source>
        <dbReference type="EMBL" id="KKM00793.1"/>
    </source>
</evidence>
<proteinExistence type="predicted"/>
<dbReference type="EMBL" id="LAZR01017350">
    <property type="protein sequence ID" value="KKM00793.1"/>
    <property type="molecule type" value="Genomic_DNA"/>
</dbReference>
<name>A0A0F9JPC8_9ZZZZ</name>
<organism evidence="1">
    <name type="scientific">marine sediment metagenome</name>
    <dbReference type="NCBI Taxonomy" id="412755"/>
    <lineage>
        <taxon>unclassified sequences</taxon>
        <taxon>metagenomes</taxon>
        <taxon>ecological metagenomes</taxon>
    </lineage>
</organism>
<reference evidence="1" key="1">
    <citation type="journal article" date="2015" name="Nature">
        <title>Complex archaea that bridge the gap between prokaryotes and eukaryotes.</title>
        <authorList>
            <person name="Spang A."/>
            <person name="Saw J.H."/>
            <person name="Jorgensen S.L."/>
            <person name="Zaremba-Niedzwiedzka K."/>
            <person name="Martijn J."/>
            <person name="Lind A.E."/>
            <person name="van Eijk R."/>
            <person name="Schleper C."/>
            <person name="Guy L."/>
            <person name="Ettema T.J."/>
        </authorList>
    </citation>
    <scope>NUCLEOTIDE SEQUENCE</scope>
</reference>
<dbReference type="AlphaFoldDB" id="A0A0F9JPC8"/>